<dbReference type="Gene3D" id="3.40.1310.30">
    <property type="match status" value="1"/>
</dbReference>
<dbReference type="RefSeq" id="WP_101153861.1">
    <property type="nucleotide sequence ID" value="NZ_JBHTOM010000037.1"/>
</dbReference>
<evidence type="ECO:0000259" key="1">
    <source>
        <dbReference type="Pfam" id="PF01719"/>
    </source>
</evidence>
<keyword evidence="3" id="KW-1185">Reference proteome</keyword>
<proteinExistence type="predicted"/>
<protein>
    <submittedName>
        <fullName evidence="2">Replication protein</fullName>
    </submittedName>
</protein>
<accession>A0ABW4H6R0</accession>
<sequence>MAKDKSRYFTFLLYPESIPSDWEIKLELLGVPMAISPLHDKDLSPVEGQEYKKDHYHVIYIAKNPVTADSVRKKIKGTLGENSVAMVQTVVHSMENMYLYLTHDSKDAIAKKKHKYDKKEIKLINNFDVDRYVTLDESEKKELRQTLLELVDKYNIVNIIELSAFIKKRGSEFGIDGMKYVNEVIASSSGIFRLYFDANYQCGYRPIYSKIIDSETGEIK</sequence>
<dbReference type="Gene3D" id="1.10.10.1480">
    <property type="entry name" value="Plasmid replication protein"/>
    <property type="match status" value="1"/>
</dbReference>
<dbReference type="Pfam" id="PF01719">
    <property type="entry name" value="Rep_OBD"/>
    <property type="match status" value="1"/>
</dbReference>
<evidence type="ECO:0000313" key="3">
    <source>
        <dbReference type="Proteomes" id="UP001597195"/>
    </source>
</evidence>
<dbReference type="InterPro" id="IPR002631">
    <property type="entry name" value="Plasmid_rep_OBD"/>
</dbReference>
<organism evidence="2 3">
    <name type="scientific">Levilactobacillus fuyuanensis</name>
    <dbReference type="NCBI Taxonomy" id="2486022"/>
    <lineage>
        <taxon>Bacteria</taxon>
        <taxon>Bacillati</taxon>
        <taxon>Bacillota</taxon>
        <taxon>Bacilli</taxon>
        <taxon>Lactobacillales</taxon>
        <taxon>Lactobacillaceae</taxon>
        <taxon>Levilactobacillus</taxon>
    </lineage>
</organism>
<comment type="caution">
    <text evidence="2">The sequence shown here is derived from an EMBL/GenBank/DDBJ whole genome shotgun (WGS) entry which is preliminary data.</text>
</comment>
<reference evidence="3" key="1">
    <citation type="journal article" date="2019" name="Int. J. Syst. Evol. Microbiol.">
        <title>The Global Catalogue of Microorganisms (GCM) 10K type strain sequencing project: providing services to taxonomists for standard genome sequencing and annotation.</title>
        <authorList>
            <consortium name="The Broad Institute Genomics Platform"/>
            <consortium name="The Broad Institute Genome Sequencing Center for Infectious Disease"/>
            <person name="Wu L."/>
            <person name="Ma J."/>
        </authorList>
    </citation>
    <scope>NUCLEOTIDE SEQUENCE [LARGE SCALE GENOMIC DNA]</scope>
    <source>
        <strain evidence="3">CCM 8906</strain>
    </source>
</reference>
<dbReference type="EMBL" id="JBHTOM010000037">
    <property type="protein sequence ID" value="MFD1550497.1"/>
    <property type="molecule type" value="Genomic_DNA"/>
</dbReference>
<evidence type="ECO:0000313" key="2">
    <source>
        <dbReference type="EMBL" id="MFD1550497.1"/>
    </source>
</evidence>
<dbReference type="Proteomes" id="UP001597195">
    <property type="component" value="Unassembled WGS sequence"/>
</dbReference>
<gene>
    <name evidence="2" type="ORF">ACFQ5T_12550</name>
</gene>
<name>A0ABW4H6R0_9LACO</name>
<feature type="domain" description="Plasmid replication protein origin binding" evidence="1">
    <location>
        <begin position="2"/>
        <end position="130"/>
    </location>
</feature>
<dbReference type="InterPro" id="IPR041919">
    <property type="entry name" value="Plasmid_rep_C_sf"/>
</dbReference>